<feature type="chain" id="PRO_5012120109" description="ABC transporter substrate-binding protein" evidence="1">
    <location>
        <begin position="20"/>
        <end position="182"/>
    </location>
</feature>
<keyword evidence="3" id="KW-1185">Reference proteome</keyword>
<dbReference type="Pfam" id="PF12974">
    <property type="entry name" value="Phosphonate-bd"/>
    <property type="match status" value="1"/>
</dbReference>
<dbReference type="Gene3D" id="3.40.190.10">
    <property type="entry name" value="Periplasmic binding protein-like II"/>
    <property type="match status" value="2"/>
</dbReference>
<keyword evidence="1" id="KW-0732">Signal</keyword>
<evidence type="ECO:0008006" key="4">
    <source>
        <dbReference type="Google" id="ProtNLM"/>
    </source>
</evidence>
<evidence type="ECO:0000313" key="3">
    <source>
        <dbReference type="Proteomes" id="UP000190896"/>
    </source>
</evidence>
<comment type="caution">
    <text evidence="2">The sequence shown here is derived from an EMBL/GenBank/DDBJ whole genome shotgun (WGS) entry which is preliminary data.</text>
</comment>
<accession>A0A1T2KSF6</accession>
<organism evidence="2 3">
    <name type="scientific">Solemya velesiana gill symbiont</name>
    <dbReference type="NCBI Taxonomy" id="1918948"/>
    <lineage>
        <taxon>Bacteria</taxon>
        <taxon>Pseudomonadati</taxon>
        <taxon>Pseudomonadota</taxon>
        <taxon>Gammaproteobacteria</taxon>
        <taxon>sulfur-oxidizing symbionts</taxon>
    </lineage>
</organism>
<evidence type="ECO:0000256" key="1">
    <source>
        <dbReference type="SAM" id="SignalP"/>
    </source>
</evidence>
<dbReference type="PANTHER" id="PTHR35841:SF1">
    <property type="entry name" value="PHOSPHONATES-BINDING PERIPLASMIC PROTEIN"/>
    <property type="match status" value="1"/>
</dbReference>
<feature type="signal peptide" evidence="1">
    <location>
        <begin position="1"/>
        <end position="19"/>
    </location>
</feature>
<dbReference type="EMBL" id="MPRJ01000087">
    <property type="protein sequence ID" value="OOZ35640.1"/>
    <property type="molecule type" value="Genomic_DNA"/>
</dbReference>
<proteinExistence type="predicted"/>
<gene>
    <name evidence="2" type="ORF">BOW51_11035</name>
</gene>
<dbReference type="AlphaFoldDB" id="A0A1T2KSF6"/>
<sequence>MRYLLPILFCLFNSPVSQADQTIRFAPLPLEDKKIIHEQFRGLADYLQEATGHTLTWVHLNDYADIIEQFKADKIDLAYLGPLPYVILKRDYPPADPLGCFRDADGQANYTCSLITWGDSALTAELVSDVRIGLTQPYSTCGYLSVSQMLGEAGRKINGDGNSFSYDWQSLQGGSRGGPWQV</sequence>
<protein>
    <recommendedName>
        <fullName evidence="4">ABC transporter substrate-binding protein</fullName>
    </recommendedName>
</protein>
<evidence type="ECO:0000313" key="2">
    <source>
        <dbReference type="EMBL" id="OOZ35640.1"/>
    </source>
</evidence>
<dbReference type="PANTHER" id="PTHR35841">
    <property type="entry name" value="PHOSPHONATES-BINDING PERIPLASMIC PROTEIN"/>
    <property type="match status" value="1"/>
</dbReference>
<reference evidence="2 3" key="1">
    <citation type="submission" date="2016-11" db="EMBL/GenBank/DDBJ databases">
        <title>Mixed transmission modes and dynamic genome evolution in an obligate animal-bacterial symbiosis.</title>
        <authorList>
            <person name="Russell S.L."/>
            <person name="Corbett-Detig R.B."/>
            <person name="Cavanaugh C.M."/>
        </authorList>
    </citation>
    <scope>NUCLEOTIDE SEQUENCE [LARGE SCALE GENOMIC DNA]</scope>
    <source>
        <strain evidence="2">Se-Cadez</strain>
    </source>
</reference>
<dbReference type="SUPFAM" id="SSF53850">
    <property type="entry name" value="Periplasmic binding protein-like II"/>
    <property type="match status" value="1"/>
</dbReference>
<name>A0A1T2KSF6_9GAMM</name>
<dbReference type="Proteomes" id="UP000190896">
    <property type="component" value="Unassembled WGS sequence"/>
</dbReference>
<dbReference type="RefSeq" id="WP_172838879.1">
    <property type="nucleotide sequence ID" value="NZ_MPRJ01000087.1"/>
</dbReference>